<dbReference type="Proteomes" id="UP000004324">
    <property type="component" value="Unassembled WGS sequence"/>
</dbReference>
<evidence type="ECO:0000313" key="4">
    <source>
        <dbReference type="EMBL" id="EIW16018.1"/>
    </source>
</evidence>
<dbReference type="Pfam" id="PF01522">
    <property type="entry name" value="Polysacc_deac_1"/>
    <property type="match status" value="1"/>
</dbReference>
<comment type="subcellular location">
    <subcellularLocation>
        <location evidence="1">Secreted</location>
    </subcellularLocation>
</comment>
<evidence type="ECO:0000313" key="5">
    <source>
        <dbReference type="Proteomes" id="UP000004324"/>
    </source>
</evidence>
<dbReference type="GO" id="GO:0005975">
    <property type="term" value="P:carbohydrate metabolic process"/>
    <property type="evidence" value="ECO:0007669"/>
    <property type="project" value="InterPro"/>
</dbReference>
<dbReference type="InterPro" id="IPR002509">
    <property type="entry name" value="NODB_dom"/>
</dbReference>
<evidence type="ECO:0000256" key="1">
    <source>
        <dbReference type="ARBA" id="ARBA00004613"/>
    </source>
</evidence>
<dbReference type="CDD" id="cd10918">
    <property type="entry name" value="CE4_NodB_like_5s_6s"/>
    <property type="match status" value="1"/>
</dbReference>
<dbReference type="PANTHER" id="PTHR34216">
    <property type="match status" value="1"/>
</dbReference>
<sequence>MIILLIIIILFFTYQRLNKEIPILMYHRVALIPNDRNTVSPLMFEQQLQYLKAHGYTTISLQDLYYHFTIKSPLPPKSIFLTFDDGYEDNFTNALPLLKKYGMTATVCIISNWIGKENDWEQYNGKPHCRTMDLSQLQEWLKQGMSICAHTANHPFLSKLDNEEILHELINCKNTLEEQLHIPIEFLCYPYGDFDDRVKMMANQVGYKAALGIFKNTHFWKRDLLSLKRVVISSRQPLWEFAFKVSSLHMLFIGMRILEYRIKQYRNLLKSQCEKSYIFFKTYKTKPQRQREKRKDR</sequence>
<protein>
    <submittedName>
        <fullName evidence="4">Polysaccharide deacetylase</fullName>
    </submittedName>
</protein>
<dbReference type="AlphaFoldDB" id="I8RAQ6"/>
<dbReference type="EMBL" id="AKVJ01000076">
    <property type="protein sequence ID" value="EIW16018.1"/>
    <property type="molecule type" value="Genomic_DNA"/>
</dbReference>
<dbReference type="OrthoDB" id="9778320at2"/>
<dbReference type="RefSeq" id="WP_007939069.1">
    <property type="nucleotide sequence ID" value="NZ_AKVJ01000076.1"/>
</dbReference>
<dbReference type="GO" id="GO:0005576">
    <property type="term" value="C:extracellular region"/>
    <property type="evidence" value="ECO:0007669"/>
    <property type="project" value="UniProtKB-SubCell"/>
</dbReference>
<evidence type="ECO:0000259" key="3">
    <source>
        <dbReference type="PROSITE" id="PS51677"/>
    </source>
</evidence>
<dbReference type="SUPFAM" id="SSF88713">
    <property type="entry name" value="Glycoside hydrolase/deacetylase"/>
    <property type="match status" value="1"/>
</dbReference>
<keyword evidence="5" id="KW-1185">Reference proteome</keyword>
<dbReference type="PATRIC" id="fig|1149862.3.peg.4749"/>
<accession>I8RAQ6</accession>
<dbReference type="PROSITE" id="PS51677">
    <property type="entry name" value="NODB"/>
    <property type="match status" value="1"/>
</dbReference>
<evidence type="ECO:0000256" key="2">
    <source>
        <dbReference type="ARBA" id="ARBA00022729"/>
    </source>
</evidence>
<dbReference type="GO" id="GO:0016810">
    <property type="term" value="F:hydrolase activity, acting on carbon-nitrogen (but not peptide) bonds"/>
    <property type="evidence" value="ECO:0007669"/>
    <property type="project" value="InterPro"/>
</dbReference>
<dbReference type="Gene3D" id="3.20.20.370">
    <property type="entry name" value="Glycoside hydrolase/deacetylase"/>
    <property type="match status" value="1"/>
</dbReference>
<proteinExistence type="predicted"/>
<dbReference type="PANTHER" id="PTHR34216:SF3">
    <property type="entry name" value="POLY-BETA-1,6-N-ACETYL-D-GLUCOSAMINE N-DEACETYLASE"/>
    <property type="match status" value="1"/>
</dbReference>
<dbReference type="InterPro" id="IPR011330">
    <property type="entry name" value="Glyco_hydro/deAcase_b/a-brl"/>
</dbReference>
<comment type="caution">
    <text evidence="4">The sequence shown here is derived from an EMBL/GenBank/DDBJ whole genome shotgun (WGS) entry which is preliminary data.</text>
</comment>
<name>I8RAQ6_9FIRM</name>
<dbReference type="InterPro" id="IPR051398">
    <property type="entry name" value="Polysacch_Deacetylase"/>
</dbReference>
<keyword evidence="2" id="KW-0732">Signal</keyword>
<gene>
    <name evidence="4" type="ORF">FB4_1707</name>
</gene>
<organism evidence="4 5">
    <name type="scientific">Pelosinus fermentans B4</name>
    <dbReference type="NCBI Taxonomy" id="1149862"/>
    <lineage>
        <taxon>Bacteria</taxon>
        <taxon>Bacillati</taxon>
        <taxon>Bacillota</taxon>
        <taxon>Negativicutes</taxon>
        <taxon>Selenomonadales</taxon>
        <taxon>Sporomusaceae</taxon>
        <taxon>Pelosinus</taxon>
    </lineage>
</organism>
<feature type="domain" description="NodB homology" evidence="3">
    <location>
        <begin position="77"/>
        <end position="297"/>
    </location>
</feature>
<reference evidence="4 5" key="1">
    <citation type="journal article" date="2012" name="J. Bacteriol.">
        <title>Draft Genome Sequences for Two Metal-Reducing Pelosinus fermentans Strains Isolated from a Cr(VI)-Contaminated Site and for Type Strain R7.</title>
        <authorList>
            <person name="Brown S.D."/>
            <person name="Podar M."/>
            <person name="Klingeman D.M."/>
            <person name="Johnson C.M."/>
            <person name="Yang Z.K."/>
            <person name="Utturkar S.M."/>
            <person name="Land M.L."/>
            <person name="Mosher J.J."/>
            <person name="Hurt R.A.Jr."/>
            <person name="Phelps T.J."/>
            <person name="Palumbo A.V."/>
            <person name="Arkin A.P."/>
            <person name="Hazen T.C."/>
            <person name="Elias D.A."/>
        </authorList>
    </citation>
    <scope>NUCLEOTIDE SEQUENCE [LARGE SCALE GENOMIC DNA]</scope>
    <source>
        <strain evidence="4 5">B4</strain>
    </source>
</reference>